<dbReference type="InterPro" id="IPR013022">
    <property type="entry name" value="Xyl_isomerase-like_TIM-brl"/>
</dbReference>
<dbReference type="GO" id="GO:0006284">
    <property type="term" value="P:base-excision repair"/>
    <property type="evidence" value="ECO:0007669"/>
    <property type="project" value="TreeGrafter"/>
</dbReference>
<organism evidence="2 3">
    <name type="scientific">[Clostridium] cellulosi</name>
    <dbReference type="NCBI Taxonomy" id="29343"/>
    <lineage>
        <taxon>Bacteria</taxon>
        <taxon>Bacillati</taxon>
        <taxon>Bacillota</taxon>
        <taxon>Clostridia</taxon>
        <taxon>Eubacteriales</taxon>
        <taxon>Oscillospiraceae</taxon>
        <taxon>Oscillospiraceae incertae sedis</taxon>
    </lineage>
</organism>
<dbReference type="GO" id="GO:0003906">
    <property type="term" value="F:DNA-(apurinic or apyrimidinic site) endonuclease activity"/>
    <property type="evidence" value="ECO:0007669"/>
    <property type="project" value="TreeGrafter"/>
</dbReference>
<dbReference type="PANTHER" id="PTHR21445:SF0">
    <property type="entry name" value="APURINIC-APYRIMIDINIC ENDONUCLEASE"/>
    <property type="match status" value="1"/>
</dbReference>
<dbReference type="GO" id="GO:0008081">
    <property type="term" value="F:phosphoric diester hydrolase activity"/>
    <property type="evidence" value="ECO:0007669"/>
    <property type="project" value="TreeGrafter"/>
</dbReference>
<dbReference type="OrthoDB" id="9805666at2"/>
<reference evidence="3" key="1">
    <citation type="submission" date="2014-07" db="EMBL/GenBank/DDBJ databases">
        <authorList>
            <person name="Wibberg D."/>
        </authorList>
    </citation>
    <scope>NUCLEOTIDE SEQUENCE [LARGE SCALE GENOMIC DNA]</scope>
    <source>
        <strain evidence="3">DG5</strain>
    </source>
</reference>
<dbReference type="SUPFAM" id="SSF51658">
    <property type="entry name" value="Xylose isomerase-like"/>
    <property type="match status" value="1"/>
</dbReference>
<dbReference type="Pfam" id="PF01261">
    <property type="entry name" value="AP_endonuc_2"/>
    <property type="match status" value="1"/>
</dbReference>
<protein>
    <recommendedName>
        <fullName evidence="1">Xylose isomerase-like TIM barrel domain-containing protein</fullName>
    </recommendedName>
</protein>
<dbReference type="SMART" id="SM00518">
    <property type="entry name" value="AP2Ec"/>
    <property type="match status" value="1"/>
</dbReference>
<keyword evidence="3" id="KW-1185">Reference proteome</keyword>
<dbReference type="STRING" id="29343.CCDG5_0480"/>
<dbReference type="GO" id="GO:0008270">
    <property type="term" value="F:zinc ion binding"/>
    <property type="evidence" value="ECO:0007669"/>
    <property type="project" value="InterPro"/>
</dbReference>
<proteinExistence type="predicted"/>
<feature type="domain" description="Xylose isomerase-like TIM barrel" evidence="1">
    <location>
        <begin position="29"/>
        <end position="270"/>
    </location>
</feature>
<dbReference type="KEGG" id="ccel:CCDG5_0480"/>
<dbReference type="HOGENOM" id="CLU_068832_0_0_9"/>
<dbReference type="GO" id="GO:0003677">
    <property type="term" value="F:DNA binding"/>
    <property type="evidence" value="ECO:0007669"/>
    <property type="project" value="InterPro"/>
</dbReference>
<name>A0A078KMC3_9FIRM</name>
<dbReference type="PANTHER" id="PTHR21445">
    <property type="entry name" value="ENDONUCLEASE IV ENDODEOXYRIBONUCLEASE IV"/>
    <property type="match status" value="1"/>
</dbReference>
<evidence type="ECO:0000259" key="1">
    <source>
        <dbReference type="Pfam" id="PF01261"/>
    </source>
</evidence>
<dbReference type="PATRIC" id="fig|29343.3.peg.503"/>
<dbReference type="Gene3D" id="3.20.20.150">
    <property type="entry name" value="Divalent-metal-dependent TIM barrel enzymes"/>
    <property type="match status" value="1"/>
</dbReference>
<sequence length="290" mass="32045">MNNMPFFGPAGNEDSFFEAGFKDVIEAPAYVASLGLTAYEYQGGHGIRITSKKAAELGKKARENGIRLSVHAPYYISMSSADEEKRNNSIGYIVRSAQAAHDMGADRIVVHCGSCSGKDRQWALETAKDTFKRAVEALDAQGLSDIHICPETMGKLNQLGTADEVIEICNLDERLIPCIDFGHLYARTLGGLATIEDFEAIFKAIKDKLGTERFYTFHSHFSHIEYTEKGGEKRHLTFNDPGYGPDFEIVAELCIKYGCTPVFICESRGTQAQDAVTMKKIYCEKAGEVI</sequence>
<accession>A0A078KMC3</accession>
<gene>
    <name evidence="2" type="ORF">CCDG5_0480</name>
</gene>
<dbReference type="InterPro" id="IPR001719">
    <property type="entry name" value="AP_endonuc_2"/>
</dbReference>
<evidence type="ECO:0000313" key="2">
    <source>
        <dbReference type="EMBL" id="CDZ23618.1"/>
    </source>
</evidence>
<dbReference type="Proteomes" id="UP000032431">
    <property type="component" value="Chromosome I"/>
</dbReference>
<dbReference type="AlphaFoldDB" id="A0A078KMC3"/>
<dbReference type="InterPro" id="IPR036237">
    <property type="entry name" value="Xyl_isomerase-like_sf"/>
</dbReference>
<evidence type="ECO:0000313" key="3">
    <source>
        <dbReference type="Proteomes" id="UP000032431"/>
    </source>
</evidence>
<dbReference type="EMBL" id="LM995447">
    <property type="protein sequence ID" value="CDZ23618.1"/>
    <property type="molecule type" value="Genomic_DNA"/>
</dbReference>